<evidence type="ECO:0000256" key="2">
    <source>
        <dbReference type="ARBA" id="ARBA00006555"/>
    </source>
</evidence>
<dbReference type="InterPro" id="IPR037682">
    <property type="entry name" value="TonB_C"/>
</dbReference>
<accession>A0ABQ6ZGL7</accession>
<dbReference type="EMBL" id="PDWW01000014">
    <property type="protein sequence ID" value="KAF1724805.1"/>
    <property type="molecule type" value="Genomic_DNA"/>
</dbReference>
<dbReference type="PROSITE" id="PS52015">
    <property type="entry name" value="TONB_CTD"/>
    <property type="match status" value="1"/>
</dbReference>
<dbReference type="PANTHER" id="PTHR33446:SF2">
    <property type="entry name" value="PROTEIN TONB"/>
    <property type="match status" value="1"/>
</dbReference>
<name>A0ABQ6ZGL7_9GAMM</name>
<evidence type="ECO:0000256" key="10">
    <source>
        <dbReference type="SAM" id="MobiDB-lite"/>
    </source>
</evidence>
<gene>
    <name evidence="12" type="ORF">CSC78_10865</name>
</gene>
<evidence type="ECO:0000259" key="11">
    <source>
        <dbReference type="PROSITE" id="PS52015"/>
    </source>
</evidence>
<keyword evidence="7" id="KW-0653">Protein transport</keyword>
<evidence type="ECO:0000256" key="5">
    <source>
        <dbReference type="ARBA" id="ARBA00022519"/>
    </source>
</evidence>
<keyword evidence="9" id="KW-0472">Membrane</keyword>
<protein>
    <submittedName>
        <fullName evidence="12">TonB-dependent receptor</fullName>
    </submittedName>
</protein>
<evidence type="ECO:0000313" key="13">
    <source>
        <dbReference type="Proteomes" id="UP000781710"/>
    </source>
</evidence>
<evidence type="ECO:0000256" key="7">
    <source>
        <dbReference type="ARBA" id="ARBA00022927"/>
    </source>
</evidence>
<keyword evidence="6" id="KW-0812">Transmembrane</keyword>
<keyword evidence="13" id="KW-1185">Reference proteome</keyword>
<keyword evidence="3" id="KW-0813">Transport</keyword>
<dbReference type="Pfam" id="PF03544">
    <property type="entry name" value="TonB_C"/>
    <property type="match status" value="1"/>
</dbReference>
<dbReference type="PANTHER" id="PTHR33446">
    <property type="entry name" value="PROTEIN TONB-RELATED"/>
    <property type="match status" value="1"/>
</dbReference>
<evidence type="ECO:0000256" key="3">
    <source>
        <dbReference type="ARBA" id="ARBA00022448"/>
    </source>
</evidence>
<comment type="subcellular location">
    <subcellularLocation>
        <location evidence="1">Cell inner membrane</location>
        <topology evidence="1">Single-pass membrane protein</topology>
        <orientation evidence="1">Periplasmic side</orientation>
    </subcellularLocation>
</comment>
<feature type="region of interest" description="Disordered" evidence="10">
    <location>
        <begin position="124"/>
        <end position="149"/>
    </location>
</feature>
<evidence type="ECO:0000256" key="6">
    <source>
        <dbReference type="ARBA" id="ARBA00022692"/>
    </source>
</evidence>
<proteinExistence type="inferred from homology"/>
<comment type="caution">
    <text evidence="12">The sequence shown here is derived from an EMBL/GenBank/DDBJ whole genome shotgun (WGS) entry which is preliminary data.</text>
</comment>
<keyword evidence="8" id="KW-1133">Transmembrane helix</keyword>
<evidence type="ECO:0000256" key="1">
    <source>
        <dbReference type="ARBA" id="ARBA00004383"/>
    </source>
</evidence>
<reference evidence="12 13" key="1">
    <citation type="submission" date="2017-10" db="EMBL/GenBank/DDBJ databases">
        <title>Whole genome sequencing of members of genus Pseudoxanthomonas.</title>
        <authorList>
            <person name="Kumar S."/>
            <person name="Bansal K."/>
            <person name="Kaur A."/>
            <person name="Patil P."/>
            <person name="Sharma S."/>
            <person name="Patil P.B."/>
        </authorList>
    </citation>
    <scope>NUCLEOTIDE SEQUENCE [LARGE SCALE GENOMIC DNA]</scope>
    <source>
        <strain evidence="12 13">DSM 17109</strain>
    </source>
</reference>
<dbReference type="NCBIfam" id="TIGR01352">
    <property type="entry name" value="tonB_Cterm"/>
    <property type="match status" value="1"/>
</dbReference>
<keyword evidence="12" id="KW-0675">Receptor</keyword>
<sequence length="227" mass="24307">MRVSLAELNPARFIAQSRIANIVAQRLGTVPTRNPQRETEVHMSMPTNNEYRAPDTVEDTTVEPRRTTSPVLLTLLAFAVTAGGLIWWSQSRAPAEAPVATVPGSVIDEPAATTPARERAAATANRERAAANRPAPISRDARPMAGNAEPKYPASMLRAGVGGTVVVLAEVDAQGNPVNVSVVERSGERELDRAAVSAVKQWRFEPAMRNGKAIATSVKVPVDFNPI</sequence>
<evidence type="ECO:0000256" key="9">
    <source>
        <dbReference type="ARBA" id="ARBA00023136"/>
    </source>
</evidence>
<dbReference type="Gene3D" id="3.30.1150.10">
    <property type="match status" value="1"/>
</dbReference>
<feature type="domain" description="TonB C-terminal" evidence="11">
    <location>
        <begin position="137"/>
        <end position="227"/>
    </location>
</feature>
<evidence type="ECO:0000256" key="4">
    <source>
        <dbReference type="ARBA" id="ARBA00022475"/>
    </source>
</evidence>
<dbReference type="InterPro" id="IPR051045">
    <property type="entry name" value="TonB-dependent_transducer"/>
</dbReference>
<organism evidence="12 13">
    <name type="scientific">Pseudoxanthomonas japonensis</name>
    <dbReference type="NCBI Taxonomy" id="69284"/>
    <lineage>
        <taxon>Bacteria</taxon>
        <taxon>Pseudomonadati</taxon>
        <taxon>Pseudomonadota</taxon>
        <taxon>Gammaproteobacteria</taxon>
        <taxon>Lysobacterales</taxon>
        <taxon>Lysobacteraceae</taxon>
        <taxon>Pseudoxanthomonas</taxon>
    </lineage>
</organism>
<dbReference type="SUPFAM" id="SSF74653">
    <property type="entry name" value="TolA/TonB C-terminal domain"/>
    <property type="match status" value="1"/>
</dbReference>
<dbReference type="InterPro" id="IPR006260">
    <property type="entry name" value="TonB/TolA_C"/>
</dbReference>
<dbReference type="Proteomes" id="UP000781710">
    <property type="component" value="Unassembled WGS sequence"/>
</dbReference>
<evidence type="ECO:0000313" key="12">
    <source>
        <dbReference type="EMBL" id="KAF1724805.1"/>
    </source>
</evidence>
<evidence type="ECO:0000256" key="8">
    <source>
        <dbReference type="ARBA" id="ARBA00022989"/>
    </source>
</evidence>
<keyword evidence="5" id="KW-0997">Cell inner membrane</keyword>
<keyword evidence="4" id="KW-1003">Cell membrane</keyword>
<comment type="similarity">
    <text evidence="2">Belongs to the TonB family.</text>
</comment>